<keyword evidence="13" id="KW-1185">Reference proteome</keyword>
<evidence type="ECO:0000256" key="7">
    <source>
        <dbReference type="ARBA" id="ARBA00023315"/>
    </source>
</evidence>
<dbReference type="SMART" id="SM00829">
    <property type="entry name" value="PKS_ER"/>
    <property type="match status" value="1"/>
</dbReference>
<dbReference type="InterPro" id="IPR011032">
    <property type="entry name" value="GroES-like_sf"/>
</dbReference>
<dbReference type="Gene3D" id="3.10.129.110">
    <property type="entry name" value="Polyketide synthase dehydratase"/>
    <property type="match status" value="1"/>
</dbReference>
<dbReference type="InterPro" id="IPR016035">
    <property type="entry name" value="Acyl_Trfase/lysoPLipase"/>
</dbReference>
<evidence type="ECO:0000259" key="10">
    <source>
        <dbReference type="PROSITE" id="PS52004"/>
    </source>
</evidence>
<dbReference type="Pfam" id="PF13602">
    <property type="entry name" value="ADH_zinc_N_2"/>
    <property type="match status" value="1"/>
</dbReference>
<evidence type="ECO:0000313" key="13">
    <source>
        <dbReference type="Proteomes" id="UP000286921"/>
    </source>
</evidence>
<feature type="active site" description="Proton donor; for dehydratase activity" evidence="8">
    <location>
        <position position="1108"/>
    </location>
</feature>
<protein>
    <submittedName>
        <fullName evidence="12">Lovastatin diketide synthase LovF</fullName>
    </submittedName>
</protein>
<dbReference type="SMART" id="SM00827">
    <property type="entry name" value="PKS_AT"/>
    <property type="match status" value="1"/>
</dbReference>
<evidence type="ECO:0000256" key="8">
    <source>
        <dbReference type="PROSITE-ProRule" id="PRU01363"/>
    </source>
</evidence>
<name>A0A401KLA9_ASPAW</name>
<dbReference type="CDD" id="cd05195">
    <property type="entry name" value="enoyl_red"/>
    <property type="match status" value="1"/>
</dbReference>
<dbReference type="InterPro" id="IPR018201">
    <property type="entry name" value="Ketoacyl_synth_AS"/>
</dbReference>
<dbReference type="InterPro" id="IPR020807">
    <property type="entry name" value="PKS_DH"/>
</dbReference>
<dbReference type="SMART" id="SM00822">
    <property type="entry name" value="PKS_KR"/>
    <property type="match status" value="1"/>
</dbReference>
<feature type="domain" description="Carrier" evidence="9">
    <location>
        <begin position="2418"/>
        <end position="2493"/>
    </location>
</feature>
<dbReference type="Gene3D" id="3.40.50.150">
    <property type="entry name" value="Vaccinia Virus protein VP39"/>
    <property type="match status" value="1"/>
</dbReference>
<dbReference type="GO" id="GO:0006633">
    <property type="term" value="P:fatty acid biosynthetic process"/>
    <property type="evidence" value="ECO:0007669"/>
    <property type="project" value="InterPro"/>
</dbReference>
<dbReference type="InterPro" id="IPR050091">
    <property type="entry name" value="PKS_NRPS_Biosynth_Enz"/>
</dbReference>
<dbReference type="Pfam" id="PF00109">
    <property type="entry name" value="ketoacyl-synt"/>
    <property type="match status" value="1"/>
</dbReference>
<dbReference type="InterPro" id="IPR042104">
    <property type="entry name" value="PKS_dehydratase_sf"/>
</dbReference>
<dbReference type="GO" id="GO:0032259">
    <property type="term" value="P:methylation"/>
    <property type="evidence" value="ECO:0007669"/>
    <property type="project" value="UniProtKB-KW"/>
</dbReference>
<dbReference type="InterPro" id="IPR016039">
    <property type="entry name" value="Thiolase-like"/>
</dbReference>
<keyword evidence="4" id="KW-0808">Transferase</keyword>
<dbReference type="InterPro" id="IPR014031">
    <property type="entry name" value="Ketoacyl_synth_C"/>
</dbReference>
<evidence type="ECO:0000256" key="6">
    <source>
        <dbReference type="ARBA" id="ARBA00023268"/>
    </source>
</evidence>
<dbReference type="InterPro" id="IPR029063">
    <property type="entry name" value="SAM-dependent_MTases_sf"/>
</dbReference>
<evidence type="ECO:0000259" key="9">
    <source>
        <dbReference type="PROSITE" id="PS50075"/>
    </source>
</evidence>
<dbReference type="CDD" id="cd02440">
    <property type="entry name" value="AdoMet_MTases"/>
    <property type="match status" value="1"/>
</dbReference>
<keyword evidence="5" id="KW-0521">NADP</keyword>
<evidence type="ECO:0000256" key="4">
    <source>
        <dbReference type="ARBA" id="ARBA00022679"/>
    </source>
</evidence>
<feature type="domain" description="Ketosynthase family 3 (KS3)" evidence="10">
    <location>
        <begin position="19"/>
        <end position="433"/>
    </location>
</feature>
<evidence type="ECO:0000256" key="2">
    <source>
        <dbReference type="ARBA" id="ARBA00022553"/>
    </source>
</evidence>
<comment type="caution">
    <text evidence="12">The sequence shown here is derived from an EMBL/GenBank/DDBJ whole genome shotgun (WGS) entry which is preliminary data.</text>
</comment>
<dbReference type="InterPro" id="IPR009081">
    <property type="entry name" value="PP-bd_ACP"/>
</dbReference>
<dbReference type="Pfam" id="PF08659">
    <property type="entry name" value="KR"/>
    <property type="match status" value="1"/>
</dbReference>
<dbReference type="PANTHER" id="PTHR43775:SF49">
    <property type="entry name" value="SYNTHASE, PUTATIVE (JCVI)-RELATED"/>
    <property type="match status" value="1"/>
</dbReference>
<dbReference type="PANTHER" id="PTHR43775">
    <property type="entry name" value="FATTY ACID SYNTHASE"/>
    <property type="match status" value="1"/>
</dbReference>
<dbReference type="InterPro" id="IPR036291">
    <property type="entry name" value="NAD(P)-bd_dom_sf"/>
</dbReference>
<keyword evidence="3" id="KW-0489">Methyltransferase</keyword>
<feature type="region of interest" description="C-terminal hotdog fold" evidence="8">
    <location>
        <begin position="1047"/>
        <end position="1192"/>
    </location>
</feature>
<dbReference type="Pfam" id="PF16197">
    <property type="entry name" value="KAsynt_C_assoc"/>
    <property type="match status" value="1"/>
</dbReference>
<dbReference type="EMBL" id="BDHI01000002">
    <property type="protein sequence ID" value="GCB19966.1"/>
    <property type="molecule type" value="Genomic_DNA"/>
</dbReference>
<dbReference type="GO" id="GO:0004315">
    <property type="term" value="F:3-oxoacyl-[acyl-carrier-protein] synthase activity"/>
    <property type="evidence" value="ECO:0007669"/>
    <property type="project" value="InterPro"/>
</dbReference>
<dbReference type="InterPro" id="IPR057326">
    <property type="entry name" value="KR_dom"/>
</dbReference>
<sequence length="2504" mass="273946">MTTPMNESSLCRESECTKNEPIAIVGMGMRLPGNVHTASEFWDMLVSGKSGHGPVPKSRYNAKAFFHPATAPMTGYFLQEDPACFDAGFFSVSAKEAGLMDPQQRLLLEVVWECLEDAGETSWRGKDIGCYVGVFGEDWLELSLKGLDPCPDRHHALATGGFALSNRVSYEFDFRGPSMTIQTGCSASLVGLHEACQGLRSGHCSAAVVAGTNLILTPTMTSVMNQNGVLSPSGKCQTFDRNADGYGRGEAVNAVYIKRLTDALKDGDSVRAVIQSTAVNFDGRTAVMTNPSGLAQEALIRTAYKQAQIDRICDTGFFECHGTGTSAGDSVEASVVAKVFEGHGVLTGSVKPNCGHSEGASGLTSIIKATLALENRTIPPNINFLQPNPFVNMEGSEIQVPVKASPWPDDRKERVSVNSFGIAGANAHAILDSAAAFGVQKMSPPGSDRPHLIVVSGHNKESLQRRIQDIAGYINSNPKSVHDLAYTLALRREHHSHRAYAVIYPDTPVDLSQFQSSSTTLRFPAITFVFTGQGAQWAGMGRQLLATEPLFYNAIKKMDEVLQELADPPEWSLLKELSRMGAESRVNEVELSQPLCTALQLGLLQILTYWGIKPSTVVGHSSGEIAAAYASGAITMESAIIIAFYRGKLAKLQEGSGAMASIGLTLDEVIPFLLDGVVVACENSPRNVTISGPKDKLAQVISNITAALPGTFCRKLRVQVAYHSPQMETLGTTYEDALSPHVIPRSHMRPMLSTVVGDTLTDPSQLGPEYWRRNLESPVRFSKAIEMLLRKKTKCTNIFIEIGPHSALSAPLRQMFQLAPQSPPVYIPTLTRNDDHQQSLLLATAGYVFNTGSFVNLSTIVNAGRLLSDIPRFPWTHTDRYWCEGKPSRDWRLRSLPHQELLGSLAMEATTLEPSWRNVLRLDDVPWLSDHVLHGEVVFPAAGYIAMAGEAIRQLNILNNQRESSSEVYSIQNIRFESPLMLASDAAIEVISSLKPIELADGVSSGWYNFAVCACDGAKWTVHCKGCVRAGSDYPISGNYKETRPLPRVVEPLRWYRTVQRCGLQYGPQFQRLQDITADPLDHAAAATVYQPEMQNGTYYAIHPAVIDQALQLIGIAASKGRLHTISGAYIPARIERVVVDGGTWSPISFEAQTFQDKEKGQQAKIIGTTEGHTIFSLEGGVLAGLAGSSRTSPNDIDLMSRLHWKPDIDLLPPHKILTPRPNLGHATHRRILGLLSLIHIRATAERIESMESSAQHLMKWKSWILSEAAKVRVGVHPNLQPLAKWIQEVQPEKQDSLLHAMKEVLMSSSTTTNDELSTSHKDSIKWNDLAPADLLEKIYSRLDKISAVLPGLTITECMRAVYENAVDFMSGKCSPLEVLVASNRLERFYEDTLARETDLTGVFSLLGHANPLMRVLEIGAGTGSMSEMALSSLRSPTGAHLFSRYVFTDISAGFFAAAQDKFKGQANMEYRTLDITRDPTEQGFEEHSFDLIIASNVIHVAPNLHEALLHTNKLLAKNGRFLLQEFYSDTPVTDYVVGALPGWWVGENDGRPEKPYISGERWDMQLRAAGFTGCETIDRDLDGSIQPLLTIISRPAQETVSDREVTILSSDPDEAGWPGDVAACFRSNGYQVHWSSLNSSPCSSRAVISLLEVDSPYFTQSSKEEFLVLQRFLMQNKGSRILWVTQQSTFSCTDPRFSIIHGLARVLRRELSLDLSLLERDSNEKPAPEILLKLHEKIQQSRENPDTDVEYEFVLEGGVVHTARSYHSSLSQELTMQPSMDTPRKLGIQQVGLTSTLQWAPSAITSNLNAGEVEVDLSYVGLNFKDTLVAMGLIGNPNDMGLEATGVVRRVASDVTDLVPGDHVGALGNGLFCNRAVLRRETLSKLPESLALEDGAAMLTVYCTAIYSLMLVGNLQKGQSVLIHSAAGGVGIAAINICEMLNATIYATVGNAEKAEYLTKTYGIPKSQIFHSRNTSFVQDVMHATNGRGVDIVLNSLSGELLHASWQCVAAYGKMIEIGRRDILSHGMLSLSPFSEDRTFHAVNLANVSRDRPDIAMSTVRKCFELFQKDKIRPIRPLHVFNTTQVKEAFRYLQTGKHMGKVVIQMTPDPTQLPCAPVRSRASFPPDAAYLMVGGLGGIGRSVSRWLVEHGAREIVYLSPSAEKDEHRGFIKELEVQGCLVTCVAGTVTDLADIQRAIGKCTKRLSGVVQMALHLQDRTFKHMTPDEWDSGLAPKVAGTWNLHTATQGMDLSFFVMFGSIAGSAGSLGQANYAASNTFLTGLAKYRRQRGLAASVLNLGPVEDVGIISKRADFAQTTSVASAQLISEQAVLESFQVSIQDSHPNSQCSGVLDVGIADKTGKNEGSSLMRLWGRDARFAMHSNLAQASLDEGIDGPEHRLREFLNHVHQDPSLLNEAEAITEFKRNMAHLISGTIAGGRKFTDEEAAGFAIDSLVAIEMRSWVRRAIHLDVSLSEITKAGTLGSLAEHIVKLLRLQYKLGNVGE</sequence>
<dbReference type="InterPro" id="IPR020841">
    <property type="entry name" value="PKS_Beta-ketoAc_synthase_dom"/>
</dbReference>
<dbReference type="SMART" id="SM00826">
    <property type="entry name" value="PKS_DH"/>
    <property type="match status" value="1"/>
</dbReference>
<dbReference type="SUPFAM" id="SSF55048">
    <property type="entry name" value="Probable ACP-binding domain of malonyl-CoA ACP transacylase"/>
    <property type="match status" value="1"/>
</dbReference>
<feature type="domain" description="PKS/mFAS DH" evidence="11">
    <location>
        <begin position="899"/>
        <end position="1192"/>
    </location>
</feature>
<dbReference type="GO" id="GO:0008168">
    <property type="term" value="F:methyltransferase activity"/>
    <property type="evidence" value="ECO:0007669"/>
    <property type="project" value="UniProtKB-KW"/>
</dbReference>
<keyword evidence="1" id="KW-0596">Phosphopantetheine</keyword>
<dbReference type="SUPFAM" id="SSF47336">
    <property type="entry name" value="ACP-like"/>
    <property type="match status" value="1"/>
</dbReference>
<dbReference type="InterPro" id="IPR013217">
    <property type="entry name" value="Methyltransf_12"/>
</dbReference>
<evidence type="ECO:0000256" key="1">
    <source>
        <dbReference type="ARBA" id="ARBA00022450"/>
    </source>
</evidence>
<dbReference type="InterPro" id="IPR020843">
    <property type="entry name" value="ER"/>
</dbReference>
<evidence type="ECO:0000256" key="5">
    <source>
        <dbReference type="ARBA" id="ARBA00022857"/>
    </source>
</evidence>
<dbReference type="InterPro" id="IPR049551">
    <property type="entry name" value="PKS_DH_C"/>
</dbReference>
<organism evidence="12 13">
    <name type="scientific">Aspergillus awamori</name>
    <name type="common">Black koji mold</name>
    <dbReference type="NCBI Taxonomy" id="105351"/>
    <lineage>
        <taxon>Eukaryota</taxon>
        <taxon>Fungi</taxon>
        <taxon>Dikarya</taxon>
        <taxon>Ascomycota</taxon>
        <taxon>Pezizomycotina</taxon>
        <taxon>Eurotiomycetes</taxon>
        <taxon>Eurotiomycetidae</taxon>
        <taxon>Eurotiales</taxon>
        <taxon>Aspergillaceae</taxon>
        <taxon>Aspergillus</taxon>
    </lineage>
</organism>
<accession>A0A401KLA9</accession>
<dbReference type="Pfam" id="PF08242">
    <property type="entry name" value="Methyltransf_12"/>
    <property type="match status" value="1"/>
</dbReference>
<dbReference type="CDD" id="cd00833">
    <property type="entry name" value="PKS"/>
    <property type="match status" value="1"/>
</dbReference>
<feature type="active site" description="Proton acceptor; for dehydratase activity" evidence="8">
    <location>
        <position position="931"/>
    </location>
</feature>
<dbReference type="Gene3D" id="3.90.180.10">
    <property type="entry name" value="Medium-chain alcohol dehydrogenases, catalytic domain"/>
    <property type="match status" value="1"/>
</dbReference>
<dbReference type="InterPro" id="IPR014030">
    <property type="entry name" value="Ketoacyl_synth_N"/>
</dbReference>
<gene>
    <name evidence="12" type="ORF">AAWM_02851</name>
</gene>
<dbReference type="PROSITE" id="PS00606">
    <property type="entry name" value="KS3_1"/>
    <property type="match status" value="1"/>
</dbReference>
<dbReference type="InterPro" id="IPR036736">
    <property type="entry name" value="ACP-like_sf"/>
</dbReference>
<dbReference type="Gene3D" id="3.40.366.10">
    <property type="entry name" value="Malonyl-Coenzyme A Acyl Carrier Protein, domain 2"/>
    <property type="match status" value="1"/>
</dbReference>
<dbReference type="Gene3D" id="3.40.50.720">
    <property type="entry name" value="NAD(P)-binding Rossmann-like Domain"/>
    <property type="match status" value="2"/>
</dbReference>
<dbReference type="InterPro" id="IPR001227">
    <property type="entry name" value="Ac_transferase_dom_sf"/>
</dbReference>
<dbReference type="GO" id="GO:0031177">
    <property type="term" value="F:phosphopantetheine binding"/>
    <property type="evidence" value="ECO:0007669"/>
    <property type="project" value="InterPro"/>
</dbReference>
<dbReference type="Gene3D" id="3.40.47.10">
    <property type="match status" value="1"/>
</dbReference>
<dbReference type="Pfam" id="PF02801">
    <property type="entry name" value="Ketoacyl-synt_C"/>
    <property type="match status" value="1"/>
</dbReference>
<dbReference type="SUPFAM" id="SSF51735">
    <property type="entry name" value="NAD(P)-binding Rossmann-fold domains"/>
    <property type="match status" value="2"/>
</dbReference>
<keyword evidence="2" id="KW-0597">Phosphoprotein</keyword>
<dbReference type="SUPFAM" id="SSF50129">
    <property type="entry name" value="GroES-like"/>
    <property type="match status" value="1"/>
</dbReference>
<evidence type="ECO:0000313" key="12">
    <source>
        <dbReference type="EMBL" id="GCB19966.1"/>
    </source>
</evidence>
<dbReference type="GO" id="GO:0044550">
    <property type="term" value="P:secondary metabolite biosynthetic process"/>
    <property type="evidence" value="ECO:0007669"/>
    <property type="project" value="UniProtKB-ARBA"/>
</dbReference>
<dbReference type="SUPFAM" id="SSF53335">
    <property type="entry name" value="S-adenosyl-L-methionine-dependent methyltransferases"/>
    <property type="match status" value="1"/>
</dbReference>
<dbReference type="PROSITE" id="PS52004">
    <property type="entry name" value="KS3_2"/>
    <property type="match status" value="1"/>
</dbReference>
<dbReference type="InterPro" id="IPR020806">
    <property type="entry name" value="PKS_PP-bd"/>
</dbReference>
<evidence type="ECO:0000259" key="11">
    <source>
        <dbReference type="PROSITE" id="PS52019"/>
    </source>
</evidence>
<dbReference type="PROSITE" id="PS50075">
    <property type="entry name" value="CARRIER"/>
    <property type="match status" value="1"/>
</dbReference>
<dbReference type="FunFam" id="3.40.50.720:FF:000209">
    <property type="entry name" value="Polyketide synthase Pks12"/>
    <property type="match status" value="1"/>
</dbReference>
<feature type="region of interest" description="N-terminal hotdog fold" evidence="8">
    <location>
        <begin position="899"/>
        <end position="1035"/>
    </location>
</feature>
<dbReference type="InterPro" id="IPR014043">
    <property type="entry name" value="Acyl_transferase_dom"/>
</dbReference>
<dbReference type="InterPro" id="IPR013968">
    <property type="entry name" value="PKS_KR"/>
</dbReference>
<dbReference type="Pfam" id="PF00698">
    <property type="entry name" value="Acyl_transf_1"/>
    <property type="match status" value="1"/>
</dbReference>
<dbReference type="InterPro" id="IPR049552">
    <property type="entry name" value="PKS_DH_N"/>
</dbReference>
<dbReference type="InterPro" id="IPR013154">
    <property type="entry name" value="ADH-like_N"/>
</dbReference>
<dbReference type="GO" id="GO:0004312">
    <property type="term" value="F:fatty acid synthase activity"/>
    <property type="evidence" value="ECO:0007669"/>
    <property type="project" value="TreeGrafter"/>
</dbReference>
<dbReference type="Pfam" id="PF08240">
    <property type="entry name" value="ADH_N"/>
    <property type="match status" value="1"/>
</dbReference>
<keyword evidence="6" id="KW-0511">Multifunctional enzyme</keyword>
<dbReference type="Pfam" id="PF14765">
    <property type="entry name" value="PS-DH"/>
    <property type="match status" value="1"/>
</dbReference>
<proteinExistence type="predicted"/>
<dbReference type="GO" id="GO:1901336">
    <property type="term" value="P:lactone biosynthetic process"/>
    <property type="evidence" value="ECO:0007669"/>
    <property type="project" value="UniProtKB-ARBA"/>
</dbReference>
<dbReference type="InterPro" id="IPR016036">
    <property type="entry name" value="Malonyl_transacylase_ACP-bd"/>
</dbReference>
<keyword evidence="7" id="KW-0012">Acyltransferase</keyword>
<dbReference type="PROSITE" id="PS52019">
    <property type="entry name" value="PKS_MFAS_DH"/>
    <property type="match status" value="1"/>
</dbReference>
<dbReference type="InterPro" id="IPR032821">
    <property type="entry name" value="PKS_assoc"/>
</dbReference>
<evidence type="ECO:0000256" key="3">
    <source>
        <dbReference type="ARBA" id="ARBA00022603"/>
    </source>
</evidence>
<dbReference type="SUPFAM" id="SSF52151">
    <property type="entry name" value="FabD/lysophospholipase-like"/>
    <property type="match status" value="1"/>
</dbReference>
<dbReference type="GO" id="GO:0016491">
    <property type="term" value="F:oxidoreductase activity"/>
    <property type="evidence" value="ECO:0007669"/>
    <property type="project" value="InterPro"/>
</dbReference>
<dbReference type="InterPro" id="IPR049900">
    <property type="entry name" value="PKS_mFAS_DH"/>
</dbReference>
<reference evidence="12 13" key="1">
    <citation type="submission" date="2016-09" db="EMBL/GenBank/DDBJ databases">
        <title>Aspergillus awamori IFM 58123T.</title>
        <authorList>
            <person name="Kusuya Y."/>
            <person name="Shimizu M."/>
            <person name="Takahashi H."/>
            <person name="Yaguchi T."/>
        </authorList>
    </citation>
    <scope>NUCLEOTIDE SEQUENCE [LARGE SCALE GENOMIC DNA]</scope>
    <source>
        <strain evidence="12 13">IFM 58123</strain>
    </source>
</reference>
<dbReference type="Proteomes" id="UP000286921">
    <property type="component" value="Unassembled WGS sequence"/>
</dbReference>
<dbReference type="STRING" id="105351.A0A401KLA9"/>
<dbReference type="SMART" id="SM00823">
    <property type="entry name" value="PKS_PP"/>
    <property type="match status" value="1"/>
</dbReference>
<dbReference type="Pfam" id="PF21089">
    <property type="entry name" value="PKS_DH_N"/>
    <property type="match status" value="1"/>
</dbReference>
<dbReference type="SMART" id="SM00825">
    <property type="entry name" value="PKS_KS"/>
    <property type="match status" value="1"/>
</dbReference>
<dbReference type="SUPFAM" id="SSF53901">
    <property type="entry name" value="Thiolase-like"/>
    <property type="match status" value="1"/>
</dbReference>